<proteinExistence type="predicted"/>
<dbReference type="Proteomes" id="UP000294844">
    <property type="component" value="Unassembled WGS sequence"/>
</dbReference>
<evidence type="ECO:0000313" key="4">
    <source>
        <dbReference type="Proteomes" id="UP000295685"/>
    </source>
</evidence>
<comment type="caution">
    <text evidence="1">The sequence shown here is derived from an EMBL/GenBank/DDBJ whole genome shotgun (WGS) entry which is preliminary data.</text>
</comment>
<dbReference type="Proteomes" id="UP000295685">
    <property type="component" value="Unassembled WGS sequence"/>
</dbReference>
<reference evidence="3 4" key="1">
    <citation type="journal article" date="2019" name="Sci. Rep.">
        <title>Extended insight into the Mycobacterium chelonae-abscessus complex through whole genome sequencing of Mycobacterium salmoniphilum outbreak and Mycobacterium salmoniphilum-like strains.</title>
        <authorList>
            <person name="Behra P.R.K."/>
            <person name="Das S."/>
            <person name="Pettersson B.M.F."/>
            <person name="Shirreff L."/>
            <person name="DuCote T."/>
            <person name="Jacobsson K.G."/>
            <person name="Ennis D.G."/>
            <person name="Kirsebom L.A."/>
        </authorList>
    </citation>
    <scope>NUCLEOTIDE SEQUENCE [LARGE SCALE GENOMIC DNA]</scope>
    <source>
        <strain evidence="2 3">CCUG 60883</strain>
        <strain evidence="1 4">CCUG 60885</strain>
    </source>
</reference>
<evidence type="ECO:0000313" key="3">
    <source>
        <dbReference type="Proteomes" id="UP000294844"/>
    </source>
</evidence>
<gene>
    <name evidence="2" type="ORF">CCUG60883_02450</name>
    <name evidence="1" type="ORF">CCUG60885_02191</name>
</gene>
<dbReference type="InterPro" id="IPR036689">
    <property type="entry name" value="ESAT-6-like_sf"/>
</dbReference>
<evidence type="ECO:0000313" key="2">
    <source>
        <dbReference type="EMBL" id="TEA05150.1"/>
    </source>
</evidence>
<accession>A0A4R8SGL0</accession>
<name>A0A4R8SGL0_9MYCO</name>
<dbReference type="AlphaFoldDB" id="A0A4R8SGL0"/>
<organism evidence="1 4">
    <name type="scientific">Mycobacteroides salmoniphilum</name>
    <dbReference type="NCBI Taxonomy" id="404941"/>
    <lineage>
        <taxon>Bacteria</taxon>
        <taxon>Bacillati</taxon>
        <taxon>Actinomycetota</taxon>
        <taxon>Actinomycetes</taxon>
        <taxon>Mycobacteriales</taxon>
        <taxon>Mycobacteriaceae</taxon>
        <taxon>Mycobacteroides</taxon>
    </lineage>
</organism>
<keyword evidence="3" id="KW-1185">Reference proteome</keyword>
<evidence type="ECO:0008006" key="5">
    <source>
        <dbReference type="Google" id="ProtNLM"/>
    </source>
</evidence>
<dbReference type="SUPFAM" id="SSF140453">
    <property type="entry name" value="EsxAB dimer-like"/>
    <property type="match status" value="1"/>
</dbReference>
<protein>
    <recommendedName>
        <fullName evidence="5">WXG100 family type VII secretion target</fullName>
    </recommendedName>
</protein>
<dbReference type="EMBL" id="PECM01000008">
    <property type="protein sequence ID" value="TEA05150.1"/>
    <property type="molecule type" value="Genomic_DNA"/>
</dbReference>
<dbReference type="Gene3D" id="1.10.287.1060">
    <property type="entry name" value="ESAT-6-like"/>
    <property type="match status" value="1"/>
</dbReference>
<dbReference type="EMBL" id="PECK01000003">
    <property type="protein sequence ID" value="TDZ96053.1"/>
    <property type="molecule type" value="Genomic_DNA"/>
</dbReference>
<sequence>MGERLHVDPVDMLMSSDQLATLEREHKEIHTAANETLKSSASSWIGTSAAALQGKLGFLQKISANVEHELEHNSKAFRQIGQEFERTDEMSAERILITRQGH</sequence>
<evidence type="ECO:0000313" key="1">
    <source>
        <dbReference type="EMBL" id="TDZ96053.1"/>
    </source>
</evidence>
<dbReference type="RefSeq" id="WP_234878900.1">
    <property type="nucleotide sequence ID" value="NZ_PECK01000003.1"/>
</dbReference>